<proteinExistence type="predicted"/>
<dbReference type="InterPro" id="IPR025246">
    <property type="entry name" value="IS30-like_HTH"/>
</dbReference>
<accession>T1BCU1</accession>
<gene>
    <name evidence="3" type="ORF">B2A_00692</name>
</gene>
<evidence type="ECO:0000259" key="2">
    <source>
        <dbReference type="Pfam" id="PF13936"/>
    </source>
</evidence>
<protein>
    <submittedName>
        <fullName evidence="3">Integrase catalytic subunit</fullName>
    </submittedName>
</protein>
<comment type="caution">
    <text evidence="3">The sequence shown here is derived from an EMBL/GenBank/DDBJ whole genome shotgun (WGS) entry which is preliminary data.</text>
</comment>
<reference evidence="3" key="1">
    <citation type="submission" date="2013-08" db="EMBL/GenBank/DDBJ databases">
        <authorList>
            <person name="Mendez C."/>
            <person name="Richter M."/>
            <person name="Ferrer M."/>
            <person name="Sanchez J."/>
        </authorList>
    </citation>
    <scope>NUCLEOTIDE SEQUENCE</scope>
</reference>
<feature type="region of interest" description="Disordered" evidence="1">
    <location>
        <begin position="44"/>
        <end position="69"/>
    </location>
</feature>
<reference evidence="3" key="2">
    <citation type="journal article" date="2014" name="ISME J.">
        <title>Microbial stratification in low pH oxic and suboxic macroscopic growths along an acid mine drainage.</title>
        <authorList>
            <person name="Mendez-Garcia C."/>
            <person name="Mesa V."/>
            <person name="Sprenger R.R."/>
            <person name="Richter M."/>
            <person name="Diez M.S."/>
            <person name="Solano J."/>
            <person name="Bargiela R."/>
            <person name="Golyshina O.V."/>
            <person name="Manteca A."/>
            <person name="Ramos J.L."/>
            <person name="Gallego J.R."/>
            <person name="Llorente I."/>
            <person name="Martins Dos Santos V.A."/>
            <person name="Jensen O.N."/>
            <person name="Pelaez A.I."/>
            <person name="Sanchez J."/>
            <person name="Ferrer M."/>
        </authorList>
    </citation>
    <scope>NUCLEOTIDE SEQUENCE</scope>
</reference>
<evidence type="ECO:0000256" key="1">
    <source>
        <dbReference type="SAM" id="MobiDB-lite"/>
    </source>
</evidence>
<dbReference type="EMBL" id="AUZZ01000540">
    <property type="protein sequence ID" value="EQD67642.1"/>
    <property type="molecule type" value="Genomic_DNA"/>
</dbReference>
<organism evidence="3">
    <name type="scientific">mine drainage metagenome</name>
    <dbReference type="NCBI Taxonomy" id="410659"/>
    <lineage>
        <taxon>unclassified sequences</taxon>
        <taxon>metagenomes</taxon>
        <taxon>ecological metagenomes</taxon>
    </lineage>
</organism>
<dbReference type="Pfam" id="PF13936">
    <property type="entry name" value="HTH_38"/>
    <property type="match status" value="1"/>
</dbReference>
<evidence type="ECO:0000313" key="3">
    <source>
        <dbReference type="EMBL" id="EQD67642.1"/>
    </source>
</evidence>
<feature type="non-terminal residue" evidence="3">
    <location>
        <position position="69"/>
    </location>
</feature>
<sequence length="69" mass="7877">MSSSTQLTGEQRYQIQAYRKAGSNQTQAACELSVHQSTIARALSRNRGQRGYRPRHAPARCERRRIESD</sequence>
<feature type="compositionally biased region" description="Basic residues" evidence="1">
    <location>
        <begin position="47"/>
        <end position="58"/>
    </location>
</feature>
<name>T1BCU1_9ZZZZ</name>
<dbReference type="AlphaFoldDB" id="T1BCU1"/>
<feature type="domain" description="Transposase IS30-like HTH" evidence="2">
    <location>
        <begin position="5"/>
        <end position="46"/>
    </location>
</feature>
<feature type="compositionally biased region" description="Basic and acidic residues" evidence="1">
    <location>
        <begin position="59"/>
        <end position="69"/>
    </location>
</feature>